<keyword evidence="3" id="KW-0804">Transcription</keyword>
<evidence type="ECO:0000313" key="6">
    <source>
        <dbReference type="EMBL" id="PZG15622.1"/>
    </source>
</evidence>
<dbReference type="Pfam" id="PF00440">
    <property type="entry name" value="TetR_N"/>
    <property type="match status" value="1"/>
</dbReference>
<dbReference type="EMBL" id="POUD01000101">
    <property type="protein sequence ID" value="PZG15622.1"/>
    <property type="molecule type" value="Genomic_DNA"/>
</dbReference>
<dbReference type="PRINTS" id="PR00455">
    <property type="entry name" value="HTHTETR"/>
</dbReference>
<dbReference type="PANTHER" id="PTHR30055:SF148">
    <property type="entry name" value="TETR-FAMILY TRANSCRIPTIONAL REGULATOR"/>
    <property type="match status" value="1"/>
</dbReference>
<dbReference type="GO" id="GO:0003700">
    <property type="term" value="F:DNA-binding transcription factor activity"/>
    <property type="evidence" value="ECO:0007669"/>
    <property type="project" value="TreeGrafter"/>
</dbReference>
<feature type="domain" description="HTH tetR-type" evidence="5">
    <location>
        <begin position="20"/>
        <end position="80"/>
    </location>
</feature>
<organism evidence="6 7">
    <name type="scientific">Nonomuraea aridisoli</name>
    <dbReference type="NCBI Taxonomy" id="2070368"/>
    <lineage>
        <taxon>Bacteria</taxon>
        <taxon>Bacillati</taxon>
        <taxon>Actinomycetota</taxon>
        <taxon>Actinomycetes</taxon>
        <taxon>Streptosporangiales</taxon>
        <taxon>Streptosporangiaceae</taxon>
        <taxon>Nonomuraea</taxon>
    </lineage>
</organism>
<evidence type="ECO:0000256" key="4">
    <source>
        <dbReference type="PROSITE-ProRule" id="PRU00335"/>
    </source>
</evidence>
<keyword evidence="2 4" id="KW-0238">DNA-binding</keyword>
<feature type="DNA-binding region" description="H-T-H motif" evidence="4">
    <location>
        <begin position="43"/>
        <end position="62"/>
    </location>
</feature>
<dbReference type="InterPro" id="IPR011075">
    <property type="entry name" value="TetR_C"/>
</dbReference>
<dbReference type="OrthoDB" id="9796019at2"/>
<dbReference type="InterPro" id="IPR009057">
    <property type="entry name" value="Homeodomain-like_sf"/>
</dbReference>
<protein>
    <submittedName>
        <fullName evidence="6">TetR family transcriptional regulator</fullName>
    </submittedName>
</protein>
<keyword evidence="1" id="KW-0805">Transcription regulation</keyword>
<evidence type="ECO:0000256" key="2">
    <source>
        <dbReference type="ARBA" id="ARBA00023125"/>
    </source>
</evidence>
<evidence type="ECO:0000313" key="7">
    <source>
        <dbReference type="Proteomes" id="UP000249304"/>
    </source>
</evidence>
<accession>A0A2W2DUM8</accession>
<dbReference type="AlphaFoldDB" id="A0A2W2DUM8"/>
<dbReference type="SUPFAM" id="SSF48498">
    <property type="entry name" value="Tetracyclin repressor-like, C-terminal domain"/>
    <property type="match status" value="1"/>
</dbReference>
<dbReference type="PANTHER" id="PTHR30055">
    <property type="entry name" value="HTH-TYPE TRANSCRIPTIONAL REGULATOR RUTR"/>
    <property type="match status" value="1"/>
</dbReference>
<dbReference type="GO" id="GO:0000976">
    <property type="term" value="F:transcription cis-regulatory region binding"/>
    <property type="evidence" value="ECO:0007669"/>
    <property type="project" value="TreeGrafter"/>
</dbReference>
<dbReference type="SUPFAM" id="SSF46689">
    <property type="entry name" value="Homeodomain-like"/>
    <property type="match status" value="1"/>
</dbReference>
<dbReference type="Gene3D" id="1.10.10.60">
    <property type="entry name" value="Homeodomain-like"/>
    <property type="match status" value="1"/>
</dbReference>
<dbReference type="PROSITE" id="PS50977">
    <property type="entry name" value="HTH_TETR_2"/>
    <property type="match status" value="1"/>
</dbReference>
<evidence type="ECO:0000256" key="3">
    <source>
        <dbReference type="ARBA" id="ARBA00023163"/>
    </source>
</evidence>
<dbReference type="InterPro" id="IPR001647">
    <property type="entry name" value="HTH_TetR"/>
</dbReference>
<dbReference type="InterPro" id="IPR036271">
    <property type="entry name" value="Tet_transcr_reg_TetR-rel_C_sf"/>
</dbReference>
<gene>
    <name evidence="6" type="ORF">C1J01_23460</name>
</gene>
<reference evidence="6 7" key="1">
    <citation type="submission" date="2018-01" db="EMBL/GenBank/DDBJ databases">
        <title>Draft genome sequence of Nonomuraea sp. KC333.</title>
        <authorList>
            <person name="Sahin N."/>
            <person name="Saygin H."/>
            <person name="Ay H."/>
        </authorList>
    </citation>
    <scope>NUCLEOTIDE SEQUENCE [LARGE SCALE GENOMIC DNA]</scope>
    <source>
        <strain evidence="6 7">KC333</strain>
    </source>
</reference>
<comment type="caution">
    <text evidence="6">The sequence shown here is derived from an EMBL/GenBank/DDBJ whole genome shotgun (WGS) entry which is preliminary data.</text>
</comment>
<dbReference type="Pfam" id="PF16859">
    <property type="entry name" value="TetR_C_11"/>
    <property type="match status" value="1"/>
</dbReference>
<name>A0A2W2DUM8_9ACTN</name>
<keyword evidence="7" id="KW-1185">Reference proteome</keyword>
<evidence type="ECO:0000259" key="5">
    <source>
        <dbReference type="PROSITE" id="PS50977"/>
    </source>
</evidence>
<sequence>MINVSGTLWPVSGRGRPPDPGLEARVHAAALELYGEVGWAGFTLDAVARRARVGKAALYTRWGSKEKLIADALVSWGAEPPQEIESASLRTNLLRMATDILDGYLEPHGLIYLRAQVESRVYPELFGQALEAFQRERIRRGRAIVLAAIERGELPPGTSPALVLDAVAGILTNHFLSTPTSQMPTLLERKDKYVQETVDFVLSAVGYRERGEDDQERAER</sequence>
<dbReference type="Proteomes" id="UP000249304">
    <property type="component" value="Unassembled WGS sequence"/>
</dbReference>
<proteinExistence type="predicted"/>
<dbReference type="Gene3D" id="1.10.357.10">
    <property type="entry name" value="Tetracycline Repressor, domain 2"/>
    <property type="match status" value="1"/>
</dbReference>
<evidence type="ECO:0000256" key="1">
    <source>
        <dbReference type="ARBA" id="ARBA00023015"/>
    </source>
</evidence>
<dbReference type="InterPro" id="IPR050109">
    <property type="entry name" value="HTH-type_TetR-like_transc_reg"/>
</dbReference>